<dbReference type="Proteomes" id="UP000270487">
    <property type="component" value="Chromosome"/>
</dbReference>
<accession>A0A0F7HBU9</accession>
<proteinExistence type="predicted"/>
<evidence type="ECO:0000313" key="1">
    <source>
        <dbReference type="EMBL" id="VEI63979.1"/>
    </source>
</evidence>
<dbReference type="Gene3D" id="3.50.50.60">
    <property type="entry name" value="FAD/NAD(P)-binding domain"/>
    <property type="match status" value="2"/>
</dbReference>
<organism evidence="1 2">
    <name type="scientific">Serratia fonticola</name>
    <dbReference type="NCBI Taxonomy" id="47917"/>
    <lineage>
        <taxon>Bacteria</taxon>
        <taxon>Pseudomonadati</taxon>
        <taxon>Pseudomonadota</taxon>
        <taxon>Gammaproteobacteria</taxon>
        <taxon>Enterobacterales</taxon>
        <taxon>Yersiniaceae</taxon>
        <taxon>Serratia</taxon>
    </lineage>
</organism>
<dbReference type="EMBL" id="LR134492">
    <property type="protein sequence ID" value="VEI63979.1"/>
    <property type="molecule type" value="Genomic_DNA"/>
</dbReference>
<dbReference type="EC" id="1.8.2.3" evidence="1"/>
<dbReference type="Pfam" id="PF07992">
    <property type="entry name" value="Pyr_redox_2"/>
    <property type="match status" value="1"/>
</dbReference>
<reference evidence="1 2" key="1">
    <citation type="submission" date="2018-12" db="EMBL/GenBank/DDBJ databases">
        <authorList>
            <consortium name="Pathogen Informatics"/>
        </authorList>
    </citation>
    <scope>NUCLEOTIDE SEQUENCE [LARGE SCALE GENOMIC DNA]</scope>
    <source>
        <strain evidence="1 2">NCTC13193</strain>
    </source>
</reference>
<dbReference type="AlphaFoldDB" id="A0A0F7HBU9"/>
<evidence type="ECO:0000313" key="2">
    <source>
        <dbReference type="Proteomes" id="UP000270487"/>
    </source>
</evidence>
<dbReference type="InterPro" id="IPR023753">
    <property type="entry name" value="FAD/NAD-binding_dom"/>
</dbReference>
<dbReference type="RefSeq" id="WP_024483434.1">
    <property type="nucleotide sequence ID" value="NZ_CAMKUH010000003.1"/>
</dbReference>
<dbReference type="KEGG" id="sfw:WN53_12560"/>
<dbReference type="PANTHER" id="PTHR43755">
    <property type="match status" value="1"/>
</dbReference>
<sequence>MRSRIIIVGGGTGGTILANLLAAKLHREVINNQVEIMMISDSPVHYYKPAFMYVAFNAFFKQELTRPQQSLLRPEIQFIVDKAEQFDLSQRCIYTRSGNKYHYDFLVFATGCVPWPEQIEGLAQAGDHFYQYQAARQLAQKLATIEKGRIFITVSFPQTPNVPHQCGIAPIETTLMLDDYLRRRGVRNNVEIVYTYPTISQLLRNCLFLQRPTGEALPSIFAARDIKHQRGFTLSKVDSERRIAYSSEGDEQPFDILMATPPIRAVEAVRNTGLSDIDNGEGWLPTDHQTLQVYGQQGVYVIGDTVDLPVSKAGGSCHNQAPVIADNIVAELRLGQPHTHYDGKVQAIAQMGLQAGMPLVYDYRHDVIPTPATKLGGMLRNGFNRGLYWATVRGLI</sequence>
<dbReference type="GeneID" id="30321000"/>
<dbReference type="STRING" id="47917.AV650_07965"/>
<gene>
    <name evidence="1" type="primary">fccB</name>
    <name evidence="1" type="ORF">NCTC13193_00959</name>
</gene>
<dbReference type="InterPro" id="IPR052541">
    <property type="entry name" value="SQRD"/>
</dbReference>
<keyword evidence="1" id="KW-0560">Oxidoreductase</keyword>
<dbReference type="PANTHER" id="PTHR43755:SF1">
    <property type="entry name" value="FAD-DEPENDENT PYRIDINE NUCLEOTIDE-DISULPHIDE OXIDOREDUCTASE"/>
    <property type="match status" value="1"/>
</dbReference>
<name>A0A0F7HBU9_SERFO</name>
<dbReference type="InterPro" id="IPR036188">
    <property type="entry name" value="FAD/NAD-bd_sf"/>
</dbReference>
<dbReference type="GO" id="GO:0070225">
    <property type="term" value="F:sulfide dehydrogenase activity"/>
    <property type="evidence" value="ECO:0007669"/>
    <property type="project" value="UniProtKB-EC"/>
</dbReference>
<protein>
    <submittedName>
        <fullName evidence="1">Sulfide dehydrogenase [flavocytochrome c] flavoprotein chain</fullName>
        <ecNumber evidence="1">1.8.2.3</ecNumber>
    </submittedName>
</protein>
<dbReference type="SUPFAM" id="SSF51905">
    <property type="entry name" value="FAD/NAD(P)-binding domain"/>
    <property type="match status" value="2"/>
</dbReference>